<dbReference type="AlphaFoldDB" id="A0AAD4Y3Z7"/>
<reference evidence="2" key="1">
    <citation type="submission" date="2022-03" db="EMBL/GenBank/DDBJ databases">
        <title>Genomic analyses of argali, domestic sheep and their hybrids provide insights into chromosomal evolution, heterosis and genetic basis of agronomic traits.</title>
        <authorList>
            <person name="Li M."/>
        </authorList>
    </citation>
    <scope>NUCLEOTIDE SEQUENCE</scope>
    <source>
        <strain evidence="2">CAU-MHL-2022a</strain>
        <tissue evidence="2">Skin</tissue>
    </source>
</reference>
<feature type="compositionally biased region" description="Polar residues" evidence="1">
    <location>
        <begin position="57"/>
        <end position="69"/>
    </location>
</feature>
<dbReference type="Proteomes" id="UP001214576">
    <property type="component" value="Unassembled WGS sequence"/>
</dbReference>
<gene>
    <name evidence="2" type="ORF">MG293_012973</name>
</gene>
<accession>A0AAD4Y3Z7</accession>
<protein>
    <submittedName>
        <fullName evidence="2">Uncharacterized protein</fullName>
    </submittedName>
</protein>
<evidence type="ECO:0000313" key="3">
    <source>
        <dbReference type="Proteomes" id="UP001214576"/>
    </source>
</evidence>
<sequence>MSRGHVVGGPELQSAYGAAAEPAERFLQQPALGRGRGRALPCGPRAERLPGPGFCQISGSEGSGRSQRTNTKDPRRAMESTLATSSSAACPVTFSHVFGQQCQLMEAGSHENALHRAAASLTFGSKRLSGYSVGYGPQGPEDTGGESSLERGMVLTQRLCTIGVARFGLFLEVSSPGKISPIPLTLD</sequence>
<proteinExistence type="predicted"/>
<comment type="caution">
    <text evidence="2">The sequence shown here is derived from an EMBL/GenBank/DDBJ whole genome shotgun (WGS) entry which is preliminary data.</text>
</comment>
<organism evidence="2 3">
    <name type="scientific">Ovis ammon polii</name>
    <dbReference type="NCBI Taxonomy" id="230172"/>
    <lineage>
        <taxon>Eukaryota</taxon>
        <taxon>Metazoa</taxon>
        <taxon>Chordata</taxon>
        <taxon>Craniata</taxon>
        <taxon>Vertebrata</taxon>
        <taxon>Euteleostomi</taxon>
        <taxon>Mammalia</taxon>
        <taxon>Eutheria</taxon>
        <taxon>Laurasiatheria</taxon>
        <taxon>Artiodactyla</taxon>
        <taxon>Ruminantia</taxon>
        <taxon>Pecora</taxon>
        <taxon>Bovidae</taxon>
        <taxon>Caprinae</taxon>
        <taxon>Ovis</taxon>
    </lineage>
</organism>
<dbReference type="EMBL" id="JAKZEL010000015">
    <property type="protein sequence ID" value="KAI4536770.1"/>
    <property type="molecule type" value="Genomic_DNA"/>
</dbReference>
<keyword evidence="3" id="KW-1185">Reference proteome</keyword>
<feature type="region of interest" description="Disordered" evidence="1">
    <location>
        <begin position="29"/>
        <end position="81"/>
    </location>
</feature>
<evidence type="ECO:0000313" key="2">
    <source>
        <dbReference type="EMBL" id="KAI4536770.1"/>
    </source>
</evidence>
<evidence type="ECO:0000256" key="1">
    <source>
        <dbReference type="SAM" id="MobiDB-lite"/>
    </source>
</evidence>
<name>A0AAD4Y3Z7_OVIAM</name>